<dbReference type="SUPFAM" id="SSF46785">
    <property type="entry name" value="Winged helix' DNA-binding domain"/>
    <property type="match status" value="1"/>
</dbReference>
<evidence type="ECO:0000256" key="3">
    <source>
        <dbReference type="ARBA" id="ARBA00023163"/>
    </source>
</evidence>
<organism evidence="7 8">
    <name type="scientific">Ramlibacter rhizophilus</name>
    <dbReference type="NCBI Taxonomy" id="1781167"/>
    <lineage>
        <taxon>Bacteria</taxon>
        <taxon>Pseudomonadati</taxon>
        <taxon>Pseudomonadota</taxon>
        <taxon>Betaproteobacteria</taxon>
        <taxon>Burkholderiales</taxon>
        <taxon>Comamonadaceae</taxon>
        <taxon>Ramlibacter</taxon>
    </lineage>
</organism>
<dbReference type="AlphaFoldDB" id="A0A4Z0BK65"/>
<dbReference type="SMART" id="SM00346">
    <property type="entry name" value="HTH_ICLR"/>
    <property type="match status" value="1"/>
</dbReference>
<dbReference type="Gene3D" id="1.10.10.10">
    <property type="entry name" value="Winged helix-like DNA-binding domain superfamily/Winged helix DNA-binding domain"/>
    <property type="match status" value="1"/>
</dbReference>
<evidence type="ECO:0000259" key="5">
    <source>
        <dbReference type="PROSITE" id="PS51077"/>
    </source>
</evidence>
<sequence>MRSPLPASSFRGGATGAPTCMARSSPAAERTGVAPAARTPRTRTVAAGGDSRLFMGSLAKGFQVLEALNAAGRPVGLTELAQLARLDRSGVQRITHTLRVLGYLRQDPGSKAFRLSGRMLEFGHTVLATDQLRERAHPHLEALSRRTCETVNLMELEGDEIVYVARWPSVHAVSVDLHVGSRLPAFCTAAGRAILSRMDPADALARLKAATRTAMTPRTVTDLAGLRAALDAARELGYALNDQEAFIGDISVAAPLVDRDGQPLGAVNVAVPSPRWLLRDVLARLTPQLLRTAAAINRDLRYL</sequence>
<dbReference type="GO" id="GO:0003700">
    <property type="term" value="F:DNA-binding transcription factor activity"/>
    <property type="evidence" value="ECO:0007669"/>
    <property type="project" value="TreeGrafter"/>
</dbReference>
<dbReference type="InterPro" id="IPR005471">
    <property type="entry name" value="Tscrpt_reg_IclR_N"/>
</dbReference>
<dbReference type="InterPro" id="IPR036388">
    <property type="entry name" value="WH-like_DNA-bd_sf"/>
</dbReference>
<feature type="domain" description="IclR-ED" evidence="6">
    <location>
        <begin position="118"/>
        <end position="302"/>
    </location>
</feature>
<protein>
    <submittedName>
        <fullName evidence="7">IclR family transcriptional regulator</fullName>
    </submittedName>
</protein>
<gene>
    <name evidence="7" type="ORF">EZ242_14060</name>
</gene>
<dbReference type="PROSITE" id="PS51077">
    <property type="entry name" value="HTH_ICLR"/>
    <property type="match status" value="1"/>
</dbReference>
<dbReference type="PANTHER" id="PTHR30136">
    <property type="entry name" value="HELIX-TURN-HELIX TRANSCRIPTIONAL REGULATOR, ICLR FAMILY"/>
    <property type="match status" value="1"/>
</dbReference>
<dbReference type="Pfam" id="PF09339">
    <property type="entry name" value="HTH_IclR"/>
    <property type="match status" value="1"/>
</dbReference>
<dbReference type="GO" id="GO:0045892">
    <property type="term" value="P:negative regulation of DNA-templated transcription"/>
    <property type="evidence" value="ECO:0007669"/>
    <property type="project" value="TreeGrafter"/>
</dbReference>
<keyword evidence="2" id="KW-0238">DNA-binding</keyword>
<evidence type="ECO:0000256" key="4">
    <source>
        <dbReference type="SAM" id="MobiDB-lite"/>
    </source>
</evidence>
<dbReference type="SUPFAM" id="SSF55781">
    <property type="entry name" value="GAF domain-like"/>
    <property type="match status" value="1"/>
</dbReference>
<keyword evidence="3" id="KW-0804">Transcription</keyword>
<evidence type="ECO:0000313" key="7">
    <source>
        <dbReference type="EMBL" id="TFY98647.1"/>
    </source>
</evidence>
<dbReference type="PROSITE" id="PS51078">
    <property type="entry name" value="ICLR_ED"/>
    <property type="match status" value="1"/>
</dbReference>
<dbReference type="InterPro" id="IPR050707">
    <property type="entry name" value="HTH_MetabolicPath_Reg"/>
</dbReference>
<keyword evidence="8" id="KW-1185">Reference proteome</keyword>
<feature type="compositionally biased region" description="Low complexity" evidence="4">
    <location>
        <begin position="30"/>
        <end position="39"/>
    </location>
</feature>
<evidence type="ECO:0000313" key="8">
    <source>
        <dbReference type="Proteomes" id="UP000297564"/>
    </source>
</evidence>
<keyword evidence="1" id="KW-0805">Transcription regulation</keyword>
<dbReference type="PANTHER" id="PTHR30136:SF34">
    <property type="entry name" value="TRANSCRIPTIONAL REGULATOR"/>
    <property type="match status" value="1"/>
</dbReference>
<evidence type="ECO:0000256" key="2">
    <source>
        <dbReference type="ARBA" id="ARBA00023125"/>
    </source>
</evidence>
<dbReference type="Gene3D" id="3.30.450.40">
    <property type="match status" value="1"/>
</dbReference>
<accession>A0A4Z0BK65</accession>
<feature type="region of interest" description="Disordered" evidence="4">
    <location>
        <begin position="1"/>
        <end position="39"/>
    </location>
</feature>
<feature type="domain" description="HTH iclR-type" evidence="5">
    <location>
        <begin position="55"/>
        <end position="117"/>
    </location>
</feature>
<dbReference type="GO" id="GO:0003677">
    <property type="term" value="F:DNA binding"/>
    <property type="evidence" value="ECO:0007669"/>
    <property type="project" value="UniProtKB-KW"/>
</dbReference>
<dbReference type="InterPro" id="IPR014757">
    <property type="entry name" value="Tscrpt_reg_IclR_C"/>
</dbReference>
<dbReference type="Proteomes" id="UP000297564">
    <property type="component" value="Unassembled WGS sequence"/>
</dbReference>
<dbReference type="InterPro" id="IPR029016">
    <property type="entry name" value="GAF-like_dom_sf"/>
</dbReference>
<evidence type="ECO:0000259" key="6">
    <source>
        <dbReference type="PROSITE" id="PS51078"/>
    </source>
</evidence>
<comment type="caution">
    <text evidence="7">The sequence shown here is derived from an EMBL/GenBank/DDBJ whole genome shotgun (WGS) entry which is preliminary data.</text>
</comment>
<dbReference type="Pfam" id="PF01614">
    <property type="entry name" value="IclR_C"/>
    <property type="match status" value="1"/>
</dbReference>
<reference evidence="7 8" key="1">
    <citation type="submission" date="2019-03" db="EMBL/GenBank/DDBJ databases">
        <title>Ramlibacter rhizophilus CCTCC AB2015357, whole genome shotgun sequence.</title>
        <authorList>
            <person name="Zhang X."/>
            <person name="Feng G."/>
            <person name="Zhu H."/>
        </authorList>
    </citation>
    <scope>NUCLEOTIDE SEQUENCE [LARGE SCALE GENOMIC DNA]</scope>
    <source>
        <strain evidence="7 8">CCTCC AB2015357</strain>
    </source>
</reference>
<dbReference type="InterPro" id="IPR036390">
    <property type="entry name" value="WH_DNA-bd_sf"/>
</dbReference>
<dbReference type="OrthoDB" id="9807558at2"/>
<name>A0A4Z0BK65_9BURK</name>
<dbReference type="EMBL" id="SMLL01000005">
    <property type="protein sequence ID" value="TFY98647.1"/>
    <property type="molecule type" value="Genomic_DNA"/>
</dbReference>
<evidence type="ECO:0000256" key="1">
    <source>
        <dbReference type="ARBA" id="ARBA00023015"/>
    </source>
</evidence>
<proteinExistence type="predicted"/>